<feature type="transmembrane region" description="Helical" evidence="1">
    <location>
        <begin position="68"/>
        <end position="88"/>
    </location>
</feature>
<gene>
    <name evidence="2" type="ORF">DY218_21550</name>
</gene>
<evidence type="ECO:0000313" key="2">
    <source>
        <dbReference type="EMBL" id="RFU84634.1"/>
    </source>
</evidence>
<dbReference type="Proteomes" id="UP000263094">
    <property type="component" value="Unassembled WGS sequence"/>
</dbReference>
<feature type="transmembrane region" description="Helical" evidence="1">
    <location>
        <begin position="43"/>
        <end position="61"/>
    </location>
</feature>
<keyword evidence="1" id="KW-0812">Transmembrane</keyword>
<name>A0A372M113_9ACTN</name>
<keyword evidence="1" id="KW-1133">Transmembrane helix</keyword>
<protein>
    <submittedName>
        <fullName evidence="2">Uncharacterized protein</fullName>
    </submittedName>
</protein>
<sequence>MPHAVAAFLVPLLSGTAYLLFLPWDLRNRPASPGVIDETTPVTATGVVGLTVVLLLLAAYLGRTGHPALAVPLVAAPPAALLLASFVTHPEQDAAAWPVAWVFFSALLAGGALVAAKMGARWRR</sequence>
<keyword evidence="3" id="KW-1185">Reference proteome</keyword>
<evidence type="ECO:0000313" key="3">
    <source>
        <dbReference type="Proteomes" id="UP000263094"/>
    </source>
</evidence>
<proteinExistence type="predicted"/>
<dbReference type="AlphaFoldDB" id="A0A372M113"/>
<reference evidence="2 3" key="1">
    <citation type="submission" date="2018-08" db="EMBL/GenBank/DDBJ databases">
        <title>Isolation, diversity and antifungal activity of Actinobacteria from wheat.</title>
        <authorList>
            <person name="Han C."/>
        </authorList>
    </citation>
    <scope>NUCLEOTIDE SEQUENCE [LARGE SCALE GENOMIC DNA]</scope>
    <source>
        <strain evidence="2 3">NEAU-YY421</strain>
    </source>
</reference>
<organism evidence="2 3">
    <name type="scientific">Streptomyces triticagri</name>
    <dbReference type="NCBI Taxonomy" id="2293568"/>
    <lineage>
        <taxon>Bacteria</taxon>
        <taxon>Bacillati</taxon>
        <taxon>Actinomycetota</taxon>
        <taxon>Actinomycetes</taxon>
        <taxon>Kitasatosporales</taxon>
        <taxon>Streptomycetaceae</taxon>
        <taxon>Streptomyces</taxon>
    </lineage>
</organism>
<evidence type="ECO:0000256" key="1">
    <source>
        <dbReference type="SAM" id="Phobius"/>
    </source>
</evidence>
<accession>A0A372M113</accession>
<dbReference type="EMBL" id="QUAK01000117">
    <property type="protein sequence ID" value="RFU84634.1"/>
    <property type="molecule type" value="Genomic_DNA"/>
</dbReference>
<comment type="caution">
    <text evidence="2">The sequence shown here is derived from an EMBL/GenBank/DDBJ whole genome shotgun (WGS) entry which is preliminary data.</text>
</comment>
<feature type="transmembrane region" description="Helical" evidence="1">
    <location>
        <begin position="94"/>
        <end position="116"/>
    </location>
</feature>
<keyword evidence="1" id="KW-0472">Membrane</keyword>